<name>A0A0E3QIP9_METBA</name>
<evidence type="ECO:0000259" key="1">
    <source>
        <dbReference type="Pfam" id="PF00462"/>
    </source>
</evidence>
<reference evidence="2 3" key="1">
    <citation type="submission" date="2014-07" db="EMBL/GenBank/DDBJ databases">
        <title>Methanogenic archaea and the global carbon cycle.</title>
        <authorList>
            <person name="Henriksen J.R."/>
            <person name="Luke J."/>
            <person name="Reinhart S."/>
            <person name="Benedict M.N."/>
            <person name="Youngblut N.D."/>
            <person name="Metcalf M.E."/>
            <person name="Whitaker R.J."/>
            <person name="Metcalf W.W."/>
        </authorList>
    </citation>
    <scope>NUCLEOTIDE SEQUENCE [LARGE SCALE GENOMIC DNA]</scope>
    <source>
        <strain evidence="2 3">Wiesmoor</strain>
    </source>
</reference>
<dbReference type="InterPro" id="IPR036249">
    <property type="entry name" value="Thioredoxin-like_sf"/>
</dbReference>
<protein>
    <recommendedName>
        <fullName evidence="1">Glutaredoxin domain-containing protein</fullName>
    </recommendedName>
</protein>
<gene>
    <name evidence="2" type="ORF">MSBRW_0579</name>
</gene>
<evidence type="ECO:0000313" key="3">
    <source>
        <dbReference type="Proteomes" id="UP000033038"/>
    </source>
</evidence>
<dbReference type="PROSITE" id="PS51354">
    <property type="entry name" value="GLUTAREDOXIN_2"/>
    <property type="match status" value="1"/>
</dbReference>
<dbReference type="Proteomes" id="UP000033038">
    <property type="component" value="Chromosome"/>
</dbReference>
<dbReference type="Pfam" id="PF00462">
    <property type="entry name" value="Glutaredoxin"/>
    <property type="match status" value="1"/>
</dbReference>
<dbReference type="CDD" id="cd02976">
    <property type="entry name" value="NrdH"/>
    <property type="match status" value="1"/>
</dbReference>
<dbReference type="InterPro" id="IPR002109">
    <property type="entry name" value="Glutaredoxin"/>
</dbReference>
<organism evidence="2 3">
    <name type="scientific">Methanosarcina barkeri str. Wiesmoor</name>
    <dbReference type="NCBI Taxonomy" id="1434109"/>
    <lineage>
        <taxon>Archaea</taxon>
        <taxon>Methanobacteriati</taxon>
        <taxon>Methanobacteriota</taxon>
        <taxon>Stenosarchaea group</taxon>
        <taxon>Methanomicrobia</taxon>
        <taxon>Methanosarcinales</taxon>
        <taxon>Methanosarcinaceae</taxon>
        <taxon>Methanosarcina</taxon>
    </lineage>
</organism>
<dbReference type="AlphaFoldDB" id="A0A0E3QIP9"/>
<dbReference type="HOGENOM" id="CLU_026126_9_1_2"/>
<dbReference type="PATRIC" id="fig|1434109.4.peg.703"/>
<dbReference type="RefSeq" id="WP_011305458.1">
    <property type="nucleotide sequence ID" value="NZ_CP009526.1"/>
</dbReference>
<dbReference type="EMBL" id="CP009526">
    <property type="protein sequence ID" value="AKB49832.1"/>
    <property type="molecule type" value="Genomic_DNA"/>
</dbReference>
<sequence length="113" mass="12807">MCSSSTKLQGTKRKKLKETESTIELGERVAKVSMYTISNCPVCRKTKEFFRARGIPFDFIDYDLASESEQNKIAAEMMEGTGNIGFPFVRIGEVVVIGFNPERFKQLLKSEEL</sequence>
<dbReference type="KEGG" id="mbw:MSBRW_0579"/>
<proteinExistence type="predicted"/>
<dbReference type="Gene3D" id="3.40.30.10">
    <property type="entry name" value="Glutaredoxin"/>
    <property type="match status" value="1"/>
</dbReference>
<feature type="domain" description="Glutaredoxin" evidence="1">
    <location>
        <begin position="32"/>
        <end position="95"/>
    </location>
</feature>
<accession>A0A0E3QIP9</accession>
<evidence type="ECO:0000313" key="2">
    <source>
        <dbReference type="EMBL" id="AKB49832.1"/>
    </source>
</evidence>
<dbReference type="GeneID" id="24821999"/>
<dbReference type="SUPFAM" id="SSF52833">
    <property type="entry name" value="Thioredoxin-like"/>
    <property type="match status" value="1"/>
</dbReference>